<keyword evidence="2" id="KW-1185">Reference proteome</keyword>
<proteinExistence type="predicted"/>
<organism evidence="1 2">
    <name type="scientific">Kangiella taiwanensis</name>
    <dbReference type="NCBI Taxonomy" id="1079179"/>
    <lineage>
        <taxon>Bacteria</taxon>
        <taxon>Pseudomonadati</taxon>
        <taxon>Pseudomonadota</taxon>
        <taxon>Gammaproteobacteria</taxon>
        <taxon>Kangiellales</taxon>
        <taxon>Kangiellaceae</taxon>
        <taxon>Kangiella</taxon>
    </lineage>
</organism>
<evidence type="ECO:0000313" key="2">
    <source>
        <dbReference type="Proteomes" id="UP001501294"/>
    </source>
</evidence>
<dbReference type="InterPro" id="IPR029058">
    <property type="entry name" value="AB_hydrolase_fold"/>
</dbReference>
<protein>
    <recommendedName>
        <fullName evidence="3">Alpha/beta hydrolase</fullName>
    </recommendedName>
</protein>
<comment type="caution">
    <text evidence="1">The sequence shown here is derived from an EMBL/GenBank/DDBJ whole genome shotgun (WGS) entry which is preliminary data.</text>
</comment>
<sequence>MGLFSQHKKYIAFIWLGIVISFATTASNASSELPAIPLQSHLIKVSGHNIHVHQKGKKSHKEQPLLILLSGPTDNWHSDSAWWALAQSVLAERYQTLSIDRAGQGWSQKIDHPSYRQFAQDLKVLLAQGSLLEPSEEFVFVAFASSNLSLNLLLADPSIKSRTRGVVLIDPDVLTPHSIEHYTGETEGYKQGWQGLEDYIRAGKYDARIEEKLAAERQHLESLIPQEHAGHMDWDYYDAITMIRRTRDYQVHKFLEASVYKEDLEAAKKQGFPTEMPLVVLDTDFESAYLEKLEDEKIKASIAQWRQEGIESFFEMAQKSSCGAYWPVNTQEHLLMMTQPEMIEQAVEKVLACSKGKS</sequence>
<name>A0ABP8HVX4_9GAMM</name>
<accession>A0ABP8HVX4</accession>
<evidence type="ECO:0000313" key="1">
    <source>
        <dbReference type="EMBL" id="GAA4345540.1"/>
    </source>
</evidence>
<dbReference type="EMBL" id="BAABFU010000001">
    <property type="protein sequence ID" value="GAA4345540.1"/>
    <property type="molecule type" value="Genomic_DNA"/>
</dbReference>
<reference evidence="2" key="1">
    <citation type="journal article" date="2019" name="Int. J. Syst. Evol. Microbiol.">
        <title>The Global Catalogue of Microorganisms (GCM) 10K type strain sequencing project: providing services to taxonomists for standard genome sequencing and annotation.</title>
        <authorList>
            <consortium name="The Broad Institute Genomics Platform"/>
            <consortium name="The Broad Institute Genome Sequencing Center for Infectious Disease"/>
            <person name="Wu L."/>
            <person name="Ma J."/>
        </authorList>
    </citation>
    <scope>NUCLEOTIDE SEQUENCE [LARGE SCALE GENOMIC DNA]</scope>
    <source>
        <strain evidence="2">JCM 17727</strain>
    </source>
</reference>
<evidence type="ECO:0008006" key="3">
    <source>
        <dbReference type="Google" id="ProtNLM"/>
    </source>
</evidence>
<dbReference type="Proteomes" id="UP001501294">
    <property type="component" value="Unassembled WGS sequence"/>
</dbReference>
<dbReference type="RefSeq" id="WP_223577079.1">
    <property type="nucleotide sequence ID" value="NZ_BAABFU010000001.1"/>
</dbReference>
<dbReference type="SUPFAM" id="SSF53474">
    <property type="entry name" value="alpha/beta-Hydrolases"/>
    <property type="match status" value="1"/>
</dbReference>
<gene>
    <name evidence="1" type="ORF">GCM10023150_05960</name>
</gene>
<dbReference type="Gene3D" id="3.40.50.1820">
    <property type="entry name" value="alpha/beta hydrolase"/>
    <property type="match status" value="1"/>
</dbReference>